<dbReference type="EMBL" id="AJJU01000006">
    <property type="protein sequence ID" value="EID75240.1"/>
    <property type="molecule type" value="Genomic_DNA"/>
</dbReference>
<dbReference type="PATRIC" id="fig|946077.3.peg.1359"/>
<evidence type="ECO:0000256" key="11">
    <source>
        <dbReference type="RuleBase" id="RU003783"/>
    </source>
</evidence>
<dbReference type="SUPFAM" id="SSF52540">
    <property type="entry name" value="P-loop containing nucleoside triphosphate hydrolases"/>
    <property type="match status" value="2"/>
</dbReference>
<comment type="catalytic activity">
    <reaction evidence="9 10 11">
        <text>adenosine(37) in tRNA + dimethylallyl diphosphate = N(6)-dimethylallyladenosine(37) in tRNA + diphosphate</text>
        <dbReference type="Rhea" id="RHEA:26482"/>
        <dbReference type="Rhea" id="RHEA-COMP:10162"/>
        <dbReference type="Rhea" id="RHEA-COMP:10375"/>
        <dbReference type="ChEBI" id="CHEBI:33019"/>
        <dbReference type="ChEBI" id="CHEBI:57623"/>
        <dbReference type="ChEBI" id="CHEBI:74411"/>
        <dbReference type="ChEBI" id="CHEBI:74415"/>
        <dbReference type="EC" id="2.5.1.75"/>
    </reaction>
</comment>
<protein>
    <recommendedName>
        <fullName evidence="10">tRNA dimethylallyltransferase</fullName>
        <ecNumber evidence="10">2.5.1.75</ecNumber>
    </recommendedName>
    <alternativeName>
        <fullName evidence="10">Dimethylallyl diphosphate:tRNA dimethylallyltransferase</fullName>
        <shortName evidence="10">DMAPP:tRNA dimethylallyltransferase</shortName>
        <shortName evidence="10">DMATase</shortName>
    </alternativeName>
    <alternativeName>
        <fullName evidence="10">Isopentenyl-diphosphate:tRNA isopentenyltransferase</fullName>
        <shortName evidence="10">IPP transferase</shortName>
        <shortName evidence="10">IPPT</shortName>
        <shortName evidence="10">IPTase</shortName>
    </alternativeName>
</protein>
<evidence type="ECO:0000256" key="4">
    <source>
        <dbReference type="ARBA" id="ARBA00022679"/>
    </source>
</evidence>
<dbReference type="Gene3D" id="3.40.50.300">
    <property type="entry name" value="P-loop containing nucleotide triphosphate hydrolases"/>
    <property type="match status" value="1"/>
</dbReference>
<comment type="caution">
    <text evidence="10">Lacks conserved residue(s) required for the propagation of feature annotation.</text>
</comment>
<evidence type="ECO:0000256" key="6">
    <source>
        <dbReference type="ARBA" id="ARBA00022741"/>
    </source>
</evidence>
<comment type="cofactor">
    <cofactor evidence="1 10">
        <name>Mg(2+)</name>
        <dbReference type="ChEBI" id="CHEBI:18420"/>
    </cofactor>
</comment>
<evidence type="ECO:0000256" key="1">
    <source>
        <dbReference type="ARBA" id="ARBA00001946"/>
    </source>
</evidence>
<dbReference type="Proteomes" id="UP000005938">
    <property type="component" value="Unassembled WGS sequence"/>
</dbReference>
<evidence type="ECO:0000256" key="3">
    <source>
        <dbReference type="ARBA" id="ARBA00005842"/>
    </source>
</evidence>
<dbReference type="InterPro" id="IPR027417">
    <property type="entry name" value="P-loop_NTPase"/>
</dbReference>
<dbReference type="GO" id="GO:0005524">
    <property type="term" value="F:ATP binding"/>
    <property type="evidence" value="ECO:0007669"/>
    <property type="project" value="UniProtKB-UniRule"/>
</dbReference>
<comment type="function">
    <text evidence="2 10 12">Catalyzes the transfer of a dimethylallyl group onto the adenine at position 37 in tRNAs that read codons beginning with uridine, leading to the formation of N6-(dimethylallyl)adenosine (i(6)A).</text>
</comment>
<keyword evidence="5 10" id="KW-0819">tRNA processing</keyword>
<evidence type="ECO:0000256" key="8">
    <source>
        <dbReference type="ARBA" id="ARBA00022842"/>
    </source>
</evidence>
<reference evidence="14 15" key="1">
    <citation type="journal article" date="2012" name="J. Bacteriol.">
        <title>Genome Sequence of the Halotolerant Bacterium Imtechella halotolerans K1T.</title>
        <authorList>
            <person name="Kumar S."/>
            <person name="Vikram S."/>
            <person name="Subramanian S."/>
            <person name="Raghava G.P."/>
            <person name="Pinnaka A.K."/>
        </authorList>
    </citation>
    <scope>NUCLEOTIDE SEQUENCE [LARGE SCALE GENOMIC DNA]</scope>
    <source>
        <strain evidence="14 15">K1</strain>
    </source>
</reference>
<evidence type="ECO:0000256" key="5">
    <source>
        <dbReference type="ARBA" id="ARBA00022694"/>
    </source>
</evidence>
<evidence type="ECO:0000313" key="14">
    <source>
        <dbReference type="EMBL" id="EID75240.1"/>
    </source>
</evidence>
<gene>
    <name evidence="10 14" type="primary">miaA</name>
    <name evidence="14" type="ORF">W5A_06710</name>
</gene>
<dbReference type="EC" id="2.5.1.75" evidence="10"/>
<comment type="caution">
    <text evidence="14">The sequence shown here is derived from an EMBL/GenBank/DDBJ whole genome shotgun (WGS) entry which is preliminary data.</text>
</comment>
<keyword evidence="4 10" id="KW-0808">Transferase</keyword>
<feature type="site" description="Interaction with substrate tRNA" evidence="10">
    <location>
        <position position="103"/>
    </location>
</feature>
<evidence type="ECO:0000256" key="7">
    <source>
        <dbReference type="ARBA" id="ARBA00022840"/>
    </source>
</evidence>
<keyword evidence="7 10" id="KW-0067">ATP-binding</keyword>
<dbReference type="RefSeq" id="WP_008238722.1">
    <property type="nucleotide sequence ID" value="NZ_AJJU01000006.1"/>
</dbReference>
<dbReference type="GO" id="GO:0052381">
    <property type="term" value="F:tRNA dimethylallyltransferase activity"/>
    <property type="evidence" value="ECO:0007669"/>
    <property type="project" value="UniProtKB-UniRule"/>
</dbReference>
<feature type="region of interest" description="Interaction with substrate tRNA" evidence="10">
    <location>
        <begin position="161"/>
        <end position="165"/>
    </location>
</feature>
<dbReference type="eggNOG" id="COG0324">
    <property type="taxonomic scope" value="Bacteria"/>
</dbReference>
<proteinExistence type="inferred from homology"/>
<dbReference type="PANTHER" id="PTHR11088">
    <property type="entry name" value="TRNA DIMETHYLALLYLTRANSFERASE"/>
    <property type="match status" value="1"/>
</dbReference>
<dbReference type="AlphaFoldDB" id="I0WFS4"/>
<keyword evidence="15" id="KW-1185">Reference proteome</keyword>
<dbReference type="InterPro" id="IPR039657">
    <property type="entry name" value="Dimethylallyltransferase"/>
</dbReference>
<evidence type="ECO:0000256" key="10">
    <source>
        <dbReference type="HAMAP-Rule" id="MF_00185"/>
    </source>
</evidence>
<sequence length="303" mass="34726">MKRKPLLIAVVGPTAIGKTALAIQLAKHFKTVIISADSRQFYKEMSIGTAVPSQEELAEATHYFIQHKSIHDSYSVGDFERDTLGLLDTLFLEHKVVIMVGGSGMYVDAVVNGMDTFPEVDPKIREFLNKQLADHGIEGLQKQLSELDPVHFQKVDIHNPQRVIRALEVCLASGQPYSSFLNKHTTTRAFDTLYMGLEAPREVVYDRINTRVDVMIQSGLVEEVKSLLPYRNTNALQTVGYRELFAYFNEQSSLEEAIEEIKKNTRRFAKRQFTWFKRNPQIQWFSYPVQLDEVTSYLKERMS</sequence>
<evidence type="ECO:0000256" key="13">
    <source>
        <dbReference type="RuleBase" id="RU003785"/>
    </source>
</evidence>
<feature type="site" description="Interaction with substrate tRNA" evidence="10">
    <location>
        <position position="125"/>
    </location>
</feature>
<name>I0WFS4_9FLAO</name>
<feature type="binding site" evidence="10">
    <location>
        <begin position="12"/>
        <end position="19"/>
    </location>
    <ligand>
        <name>ATP</name>
        <dbReference type="ChEBI" id="CHEBI:30616"/>
    </ligand>
</feature>
<feature type="region of interest" description="Interaction with substrate tRNA" evidence="10">
    <location>
        <begin position="37"/>
        <end position="40"/>
    </location>
</feature>
<comment type="subunit">
    <text evidence="10">Monomer.</text>
</comment>
<feature type="binding site" evidence="10">
    <location>
        <begin position="14"/>
        <end position="19"/>
    </location>
    <ligand>
        <name>substrate</name>
    </ligand>
</feature>
<dbReference type="HAMAP" id="MF_00185">
    <property type="entry name" value="IPP_trans"/>
    <property type="match status" value="1"/>
</dbReference>
<dbReference type="STRING" id="946077.W5A_06710"/>
<dbReference type="InterPro" id="IPR018022">
    <property type="entry name" value="IPT"/>
</dbReference>
<dbReference type="GO" id="GO:0006400">
    <property type="term" value="P:tRNA modification"/>
    <property type="evidence" value="ECO:0007669"/>
    <property type="project" value="TreeGrafter"/>
</dbReference>
<dbReference type="NCBIfam" id="TIGR00174">
    <property type="entry name" value="miaA"/>
    <property type="match status" value="1"/>
</dbReference>
<keyword evidence="8 10" id="KW-0460">Magnesium</keyword>
<organism evidence="14 15">
    <name type="scientific">Imtechella halotolerans K1</name>
    <dbReference type="NCBI Taxonomy" id="946077"/>
    <lineage>
        <taxon>Bacteria</taxon>
        <taxon>Pseudomonadati</taxon>
        <taxon>Bacteroidota</taxon>
        <taxon>Flavobacteriia</taxon>
        <taxon>Flavobacteriales</taxon>
        <taxon>Flavobacteriaceae</taxon>
        <taxon>Imtechella</taxon>
    </lineage>
</organism>
<comment type="similarity">
    <text evidence="3 10 13">Belongs to the IPP transferase family.</text>
</comment>
<dbReference type="Pfam" id="PF01715">
    <property type="entry name" value="IPPT"/>
    <property type="match status" value="1"/>
</dbReference>
<evidence type="ECO:0000256" key="2">
    <source>
        <dbReference type="ARBA" id="ARBA00003213"/>
    </source>
</evidence>
<evidence type="ECO:0000313" key="15">
    <source>
        <dbReference type="Proteomes" id="UP000005938"/>
    </source>
</evidence>
<dbReference type="PANTHER" id="PTHR11088:SF60">
    <property type="entry name" value="TRNA DIMETHYLALLYLTRANSFERASE"/>
    <property type="match status" value="1"/>
</dbReference>
<evidence type="ECO:0000256" key="12">
    <source>
        <dbReference type="RuleBase" id="RU003784"/>
    </source>
</evidence>
<evidence type="ECO:0000256" key="9">
    <source>
        <dbReference type="ARBA" id="ARBA00049563"/>
    </source>
</evidence>
<keyword evidence="6 10" id="KW-0547">Nucleotide-binding</keyword>
<dbReference type="Gene3D" id="1.10.20.140">
    <property type="match status" value="1"/>
</dbReference>
<accession>I0WFS4</accession>